<organism evidence="1">
    <name type="scientific">Cladocopium goreaui</name>
    <dbReference type="NCBI Taxonomy" id="2562237"/>
    <lineage>
        <taxon>Eukaryota</taxon>
        <taxon>Sar</taxon>
        <taxon>Alveolata</taxon>
        <taxon>Dinophyceae</taxon>
        <taxon>Suessiales</taxon>
        <taxon>Symbiodiniaceae</taxon>
        <taxon>Cladocopium</taxon>
    </lineage>
</organism>
<proteinExistence type="predicted"/>
<dbReference type="EMBL" id="CAMXCT030000778">
    <property type="protein sequence ID" value="CAL4770427.1"/>
    <property type="molecule type" value="Genomic_DNA"/>
</dbReference>
<reference evidence="1" key="1">
    <citation type="submission" date="2022-10" db="EMBL/GenBank/DDBJ databases">
        <authorList>
            <person name="Chen Y."/>
            <person name="Dougan E. K."/>
            <person name="Chan C."/>
            <person name="Rhodes N."/>
            <person name="Thang M."/>
        </authorList>
    </citation>
    <scope>NUCLEOTIDE SEQUENCE</scope>
</reference>
<name>A0A9P1C0Z9_9DINO</name>
<protein>
    <submittedName>
        <fullName evidence="3">EF-hand domain-containing protein</fullName>
    </submittedName>
</protein>
<gene>
    <name evidence="1" type="ORF">C1SCF055_LOCUS10760</name>
</gene>
<dbReference type="EMBL" id="CAMXCT020000778">
    <property type="protein sequence ID" value="CAL1136490.1"/>
    <property type="molecule type" value="Genomic_DNA"/>
</dbReference>
<accession>A0A9P1C0Z9</accession>
<comment type="caution">
    <text evidence="1">The sequence shown here is derived from an EMBL/GenBank/DDBJ whole genome shotgun (WGS) entry which is preliminary data.</text>
</comment>
<evidence type="ECO:0000313" key="4">
    <source>
        <dbReference type="Proteomes" id="UP001152797"/>
    </source>
</evidence>
<keyword evidence="4" id="KW-1185">Reference proteome</keyword>
<reference evidence="2" key="2">
    <citation type="submission" date="2024-04" db="EMBL/GenBank/DDBJ databases">
        <authorList>
            <person name="Chen Y."/>
            <person name="Shah S."/>
            <person name="Dougan E. K."/>
            <person name="Thang M."/>
            <person name="Chan C."/>
        </authorList>
    </citation>
    <scope>NUCLEOTIDE SEQUENCE [LARGE SCALE GENOMIC DNA]</scope>
</reference>
<dbReference type="EMBL" id="CAMXCT010000778">
    <property type="protein sequence ID" value="CAI3983115.1"/>
    <property type="molecule type" value="Genomic_DNA"/>
</dbReference>
<evidence type="ECO:0000313" key="2">
    <source>
        <dbReference type="EMBL" id="CAL1136490.1"/>
    </source>
</evidence>
<dbReference type="AlphaFoldDB" id="A0A9P1C0Z9"/>
<dbReference type="Proteomes" id="UP001152797">
    <property type="component" value="Unassembled WGS sequence"/>
</dbReference>
<evidence type="ECO:0000313" key="1">
    <source>
        <dbReference type="EMBL" id="CAI3983115.1"/>
    </source>
</evidence>
<dbReference type="OrthoDB" id="64214at2759"/>
<sequence>MSHTDKDAAHVPELLQCLRDALSALLEVRPANPLQFLLAHFRRVSDPDSLESLAYLLNACPRSRKCFEDQLHSAFMTLKRPKTDAVQHQVCETFLRHLASLQPLPQELQQELLEQLRAATEGGLVRFNQFCSVIEACLIANEALEGSQVLLRACGESVSPQERAQRLQSLCGVLDSTVQHQGQDALRELLPTLGQPPFQKLRDEMRKYNLNAVEGPLEIPTETTLLRIWSNHELQKTTY</sequence>
<evidence type="ECO:0000313" key="3">
    <source>
        <dbReference type="EMBL" id="CAL4770427.1"/>
    </source>
</evidence>